<dbReference type="InterPro" id="IPR006659">
    <property type="entry name" value="Arsenate_reductase"/>
</dbReference>
<evidence type="ECO:0000256" key="4">
    <source>
        <dbReference type="RuleBase" id="RU362029"/>
    </source>
</evidence>
<dbReference type="STRING" id="45068.Llon_0446"/>
<comment type="catalytic activity">
    <reaction evidence="4">
        <text>[glutaredoxin]-dithiol + arsenate + glutathione + H(+) = glutathionyl-S-S-[glutaredoxin] + arsenite + H2O</text>
        <dbReference type="Rhea" id="RHEA:22016"/>
        <dbReference type="Rhea" id="RHEA-COMP:10729"/>
        <dbReference type="Rhea" id="RHEA-COMP:17668"/>
        <dbReference type="ChEBI" id="CHEBI:15377"/>
        <dbReference type="ChEBI" id="CHEBI:15378"/>
        <dbReference type="ChEBI" id="CHEBI:29242"/>
        <dbReference type="ChEBI" id="CHEBI:29950"/>
        <dbReference type="ChEBI" id="CHEBI:48597"/>
        <dbReference type="ChEBI" id="CHEBI:57925"/>
        <dbReference type="ChEBI" id="CHEBI:146199"/>
        <dbReference type="EC" id="1.20.4.1"/>
    </reaction>
</comment>
<dbReference type="Proteomes" id="UP000054997">
    <property type="component" value="Unassembled WGS sequence"/>
</dbReference>
<evidence type="ECO:0000313" key="6">
    <source>
        <dbReference type="Proteomes" id="UP000054997"/>
    </source>
</evidence>
<sequence>METPIIYHNPRCSKSRQALDILRQHGIEPVIVEYLKSPPDIETLKTLSEHFLLQEFVRVNEPEFKELGLSLDDKDRILKEISKEPKLLQRPIVAYKGKAIIGRPPEKVMELFDKE</sequence>
<comment type="similarity">
    <text evidence="1 3 4">Belongs to the ArsC family.</text>
</comment>
<dbReference type="AlphaFoldDB" id="A0A0W0VR04"/>
<dbReference type="SUPFAM" id="SSF52833">
    <property type="entry name" value="Thioredoxin-like"/>
    <property type="match status" value="1"/>
</dbReference>
<dbReference type="OrthoDB" id="9790554at2"/>
<gene>
    <name evidence="5" type="primary">yfgD</name>
    <name evidence="5" type="ORF">Llon_0446</name>
</gene>
<dbReference type="Gene3D" id="3.40.30.10">
    <property type="entry name" value="Glutaredoxin"/>
    <property type="match status" value="1"/>
</dbReference>
<dbReference type="InterPro" id="IPR036249">
    <property type="entry name" value="Thioredoxin-like_sf"/>
</dbReference>
<dbReference type="PROSITE" id="PS51353">
    <property type="entry name" value="ARSC"/>
    <property type="match status" value="1"/>
</dbReference>
<accession>A0A0W0VR04</accession>
<dbReference type="GO" id="GO:0008794">
    <property type="term" value="F:arsenate reductase (glutaredoxin) activity"/>
    <property type="evidence" value="ECO:0007669"/>
    <property type="project" value="UniProtKB-UniRule"/>
</dbReference>
<dbReference type="EMBL" id="LNYK01000007">
    <property type="protein sequence ID" value="KTD22572.1"/>
    <property type="molecule type" value="Genomic_DNA"/>
</dbReference>
<dbReference type="PANTHER" id="PTHR30041">
    <property type="entry name" value="ARSENATE REDUCTASE"/>
    <property type="match status" value="1"/>
</dbReference>
<dbReference type="EC" id="1.20.4.1" evidence="4"/>
<keyword evidence="6" id="KW-1185">Reference proteome</keyword>
<dbReference type="InterPro" id="IPR006660">
    <property type="entry name" value="Arsenate_reductase-like"/>
</dbReference>
<name>A0A0W0VR04_9GAMM</name>
<protein>
    <recommendedName>
        <fullName evidence="4">Arsenate reductase</fullName>
        <ecNumber evidence="4">1.20.4.1</ecNumber>
    </recommendedName>
</protein>
<dbReference type="Pfam" id="PF03960">
    <property type="entry name" value="ArsC"/>
    <property type="match status" value="1"/>
</dbReference>
<dbReference type="NCBIfam" id="TIGR00014">
    <property type="entry name" value="arsC"/>
    <property type="match status" value="1"/>
</dbReference>
<comment type="caution">
    <text evidence="5">The sequence shown here is derived from an EMBL/GenBank/DDBJ whole genome shotgun (WGS) entry which is preliminary data.</text>
</comment>
<dbReference type="PANTHER" id="PTHR30041:SF4">
    <property type="entry name" value="ARSENATE REDUCTASE"/>
    <property type="match status" value="1"/>
</dbReference>
<reference evidence="5 6" key="1">
    <citation type="submission" date="2015-11" db="EMBL/GenBank/DDBJ databases">
        <title>Genomic analysis of 38 Legionella species identifies large and diverse effector repertoires.</title>
        <authorList>
            <person name="Burstein D."/>
            <person name="Amaro F."/>
            <person name="Zusman T."/>
            <person name="Lifshitz Z."/>
            <person name="Cohen O."/>
            <person name="Gilbert J.A."/>
            <person name="Pupko T."/>
            <person name="Shuman H.A."/>
            <person name="Segal G."/>
        </authorList>
    </citation>
    <scope>NUCLEOTIDE SEQUENCE [LARGE SCALE GENOMIC DNA]</scope>
    <source>
        <strain evidence="5 6">ATCC 49505</strain>
    </source>
</reference>
<evidence type="ECO:0000313" key="5">
    <source>
        <dbReference type="EMBL" id="KTD22572.1"/>
    </source>
</evidence>
<organism evidence="5 6">
    <name type="scientific">Legionella londiniensis</name>
    <dbReference type="NCBI Taxonomy" id="45068"/>
    <lineage>
        <taxon>Bacteria</taxon>
        <taxon>Pseudomonadati</taxon>
        <taxon>Pseudomonadota</taxon>
        <taxon>Gammaproteobacteria</taxon>
        <taxon>Legionellales</taxon>
        <taxon>Legionellaceae</taxon>
        <taxon>Legionella</taxon>
    </lineage>
</organism>
<dbReference type="RefSeq" id="WP_058528463.1">
    <property type="nucleotide sequence ID" value="NZ_CAAAHZ010000001.1"/>
</dbReference>
<dbReference type="PATRIC" id="fig|45068.5.peg.478"/>
<evidence type="ECO:0000256" key="3">
    <source>
        <dbReference type="PROSITE-ProRule" id="PRU01282"/>
    </source>
</evidence>
<proteinExistence type="inferred from homology"/>
<keyword evidence="2 4" id="KW-0560">Oxidoreductase</keyword>
<evidence type="ECO:0000256" key="1">
    <source>
        <dbReference type="ARBA" id="ARBA00007198"/>
    </source>
</evidence>
<evidence type="ECO:0000256" key="2">
    <source>
        <dbReference type="ARBA" id="ARBA00023002"/>
    </source>
</evidence>